<dbReference type="InterPro" id="IPR000515">
    <property type="entry name" value="MetI-like"/>
</dbReference>
<dbReference type="EMBL" id="CP065321">
    <property type="protein sequence ID" value="QQR31310.1"/>
    <property type="molecule type" value="Genomic_DNA"/>
</dbReference>
<evidence type="ECO:0000256" key="5">
    <source>
        <dbReference type="ARBA" id="ARBA00022989"/>
    </source>
</evidence>
<feature type="transmembrane region" description="Helical" evidence="7">
    <location>
        <begin position="184"/>
        <end position="208"/>
    </location>
</feature>
<dbReference type="PANTHER" id="PTHR43744:SF9">
    <property type="entry name" value="POLYGALACTURONAN_RHAMNOGALACTURONAN TRANSPORT SYSTEM PERMEASE PROTEIN YTCP"/>
    <property type="match status" value="1"/>
</dbReference>
<dbReference type="KEGG" id="amur:ADH66_16095"/>
<proteinExistence type="inferred from homology"/>
<evidence type="ECO:0000313" key="12">
    <source>
        <dbReference type="Proteomes" id="UP000596035"/>
    </source>
</evidence>
<comment type="subcellular location">
    <subcellularLocation>
        <location evidence="1 7">Cell membrane</location>
        <topology evidence="1 7">Multi-pass membrane protein</topology>
    </subcellularLocation>
</comment>
<keyword evidence="6 7" id="KW-0472">Membrane</keyword>
<dbReference type="SUPFAM" id="SSF161098">
    <property type="entry name" value="MetI-like"/>
    <property type="match status" value="1"/>
</dbReference>
<reference evidence="11" key="2">
    <citation type="submission" date="2017-05" db="EMBL/GenBank/DDBJ databases">
        <title>Improved OligoMM genomes.</title>
        <authorList>
            <person name="Garzetti D."/>
        </authorList>
    </citation>
    <scope>NUCLEOTIDE SEQUENCE [LARGE SCALE GENOMIC DNA]</scope>
    <source>
        <strain evidence="11">KB18</strain>
    </source>
</reference>
<comment type="similarity">
    <text evidence="7">Belongs to the binding-protein-dependent transport system permease family.</text>
</comment>
<dbReference type="Gene3D" id="1.10.3720.10">
    <property type="entry name" value="MetI-like"/>
    <property type="match status" value="1"/>
</dbReference>
<dbReference type="CDD" id="cd06261">
    <property type="entry name" value="TM_PBP2"/>
    <property type="match status" value="1"/>
</dbReference>
<evidence type="ECO:0000256" key="6">
    <source>
        <dbReference type="ARBA" id="ARBA00023136"/>
    </source>
</evidence>
<dbReference type="Pfam" id="PF00528">
    <property type="entry name" value="BPD_transp_1"/>
    <property type="match status" value="1"/>
</dbReference>
<keyword evidence="2 7" id="KW-0813">Transport</keyword>
<protein>
    <submittedName>
        <fullName evidence="10">Carbohydrate ABC transporter permease</fullName>
    </submittedName>
</protein>
<reference evidence="9" key="1">
    <citation type="journal article" date="2017" name="Genome Announc.">
        <title>High-Quality Whole-Genome Sequences of the Oligo-Mouse-Microbiota Bacterial Community.</title>
        <authorList>
            <person name="Garzetti D."/>
            <person name="Brugiroux S."/>
            <person name="Bunk B."/>
            <person name="Pukall R."/>
            <person name="McCoy K.D."/>
            <person name="Macpherson A.J."/>
            <person name="Stecher B."/>
        </authorList>
    </citation>
    <scope>NUCLEOTIDE SEQUENCE</scope>
    <source>
        <strain evidence="9">KB18</strain>
    </source>
</reference>
<dbReference type="Proteomes" id="UP000596035">
    <property type="component" value="Chromosome"/>
</dbReference>
<evidence type="ECO:0000256" key="4">
    <source>
        <dbReference type="ARBA" id="ARBA00022692"/>
    </source>
</evidence>
<feature type="transmembrane region" description="Helical" evidence="7">
    <location>
        <begin position="139"/>
        <end position="156"/>
    </location>
</feature>
<keyword evidence="3" id="KW-1003">Cell membrane</keyword>
<feature type="transmembrane region" description="Helical" evidence="7">
    <location>
        <begin position="12"/>
        <end position="35"/>
    </location>
</feature>
<dbReference type="InterPro" id="IPR035906">
    <property type="entry name" value="MetI-like_sf"/>
</dbReference>
<evidence type="ECO:0000256" key="2">
    <source>
        <dbReference type="ARBA" id="ARBA00022448"/>
    </source>
</evidence>
<evidence type="ECO:0000256" key="3">
    <source>
        <dbReference type="ARBA" id="ARBA00022475"/>
    </source>
</evidence>
<dbReference type="GO" id="GO:0055085">
    <property type="term" value="P:transmembrane transport"/>
    <property type="evidence" value="ECO:0007669"/>
    <property type="project" value="InterPro"/>
</dbReference>
<gene>
    <name evidence="9" type="ORF">ADH66_16095</name>
    <name evidence="10" type="ORF">I5Q82_06470</name>
</gene>
<evidence type="ECO:0000313" key="9">
    <source>
        <dbReference type="EMBL" id="ASB42042.1"/>
    </source>
</evidence>
<evidence type="ECO:0000256" key="7">
    <source>
        <dbReference type="RuleBase" id="RU363032"/>
    </source>
</evidence>
<dbReference type="PROSITE" id="PS50928">
    <property type="entry name" value="ABC_TM1"/>
    <property type="match status" value="1"/>
</dbReference>
<reference evidence="10 12" key="3">
    <citation type="submission" date="2020-11" db="EMBL/GenBank/DDBJ databases">
        <title>Closed and high quality bacterial genomes of the OMM12 community.</title>
        <authorList>
            <person name="Marbouty M."/>
            <person name="Lamy-Besnier Q."/>
            <person name="Debarbieux L."/>
            <person name="Koszul R."/>
        </authorList>
    </citation>
    <scope>NUCLEOTIDE SEQUENCE [LARGE SCALE GENOMIC DNA]</scope>
    <source>
        <strain evidence="10 12">KB18</strain>
    </source>
</reference>
<evidence type="ECO:0000313" key="11">
    <source>
        <dbReference type="Proteomes" id="UP000196710"/>
    </source>
</evidence>
<organism evidence="10 12">
    <name type="scientific">Acutalibacter muris</name>
    <dbReference type="NCBI Taxonomy" id="1796620"/>
    <lineage>
        <taxon>Bacteria</taxon>
        <taxon>Bacillati</taxon>
        <taxon>Bacillota</taxon>
        <taxon>Clostridia</taxon>
        <taxon>Eubacteriales</taxon>
        <taxon>Acutalibacteraceae</taxon>
        <taxon>Acutalibacter</taxon>
    </lineage>
</organism>
<feature type="transmembrane region" description="Helical" evidence="7">
    <location>
        <begin position="261"/>
        <end position="282"/>
    </location>
</feature>
<dbReference type="Proteomes" id="UP000196710">
    <property type="component" value="Chromosome"/>
</dbReference>
<evidence type="ECO:0000259" key="8">
    <source>
        <dbReference type="PROSITE" id="PS50928"/>
    </source>
</evidence>
<evidence type="ECO:0000313" key="10">
    <source>
        <dbReference type="EMBL" id="QQR31310.1"/>
    </source>
</evidence>
<sequence length="297" mass="32765">MITSSKAAKLIPNIVLAILTLICVIPLLLLLTASFTDEQALITNGYSFFPQKFSLASYQYIFKASQTVFRAYGITFFITLVGTACNVMMTVCLSYPLARPGLPARNIIAFLVFFTMLFNGGLVPTYIMYSQVFHIRDTIFALLIPSFLMSPFNVILMRNYFKTNIPDAIIEAAKLDGASEMKTLLEVVLPMSTPIIGTVGLMAGLAYWNDWTNGLYYLVKRTDLYSIQNVLTNMLNNIQFLKSSAQQLQGVNLEMGAIPSVGVRMAIAVIAVLPVMVVYPFIQKSFVKGIVIGGVKG</sequence>
<feature type="transmembrane region" description="Helical" evidence="7">
    <location>
        <begin position="107"/>
        <end position="127"/>
    </location>
</feature>
<dbReference type="GO" id="GO:0005886">
    <property type="term" value="C:plasma membrane"/>
    <property type="evidence" value="ECO:0007669"/>
    <property type="project" value="UniProtKB-SubCell"/>
</dbReference>
<evidence type="ECO:0000256" key="1">
    <source>
        <dbReference type="ARBA" id="ARBA00004651"/>
    </source>
</evidence>
<feature type="domain" description="ABC transmembrane type-1" evidence="8">
    <location>
        <begin position="72"/>
        <end position="282"/>
    </location>
</feature>
<feature type="transmembrane region" description="Helical" evidence="7">
    <location>
        <begin position="71"/>
        <end position="95"/>
    </location>
</feature>
<dbReference type="RefSeq" id="WP_066538739.1">
    <property type="nucleotide sequence ID" value="NZ_CAJTCQ010000001.1"/>
</dbReference>
<accession>A0A1Z2XUC1</accession>
<dbReference type="PANTHER" id="PTHR43744">
    <property type="entry name" value="ABC TRANSPORTER PERMEASE PROTEIN MG189-RELATED-RELATED"/>
    <property type="match status" value="1"/>
</dbReference>
<keyword evidence="4 7" id="KW-0812">Transmembrane</keyword>
<keyword evidence="5 7" id="KW-1133">Transmembrane helix</keyword>
<name>A0A1Z2XUC1_9FIRM</name>
<dbReference type="AlphaFoldDB" id="A0A1Z2XUC1"/>
<keyword evidence="11" id="KW-1185">Reference proteome</keyword>
<dbReference type="EMBL" id="CP021422">
    <property type="protein sequence ID" value="ASB42042.1"/>
    <property type="molecule type" value="Genomic_DNA"/>
</dbReference>